<name>A0AAD5SYL4_9FUNG</name>
<dbReference type="PANTHER" id="PTHR32251:SF17">
    <property type="entry name" value="STEROID 5-ALPHA REDUCTASE C-TERMINAL DOMAIN-CONTAINING PROTEIN"/>
    <property type="match status" value="1"/>
</dbReference>
<comment type="caution">
    <text evidence="2">The sequence shown here is derived from an EMBL/GenBank/DDBJ whole genome shotgun (WGS) entry which is preliminary data.</text>
</comment>
<feature type="transmembrane region" description="Helical" evidence="1">
    <location>
        <begin position="6"/>
        <end position="28"/>
    </location>
</feature>
<feature type="transmembrane region" description="Helical" evidence="1">
    <location>
        <begin position="112"/>
        <end position="133"/>
    </location>
</feature>
<evidence type="ECO:0008006" key="4">
    <source>
        <dbReference type="Google" id="ProtNLM"/>
    </source>
</evidence>
<feature type="transmembrane region" description="Helical" evidence="1">
    <location>
        <begin position="40"/>
        <end position="60"/>
    </location>
</feature>
<gene>
    <name evidence="2" type="ORF">HK100_000916</name>
</gene>
<dbReference type="EMBL" id="JADGJH010001192">
    <property type="protein sequence ID" value="KAJ3116988.1"/>
    <property type="molecule type" value="Genomic_DNA"/>
</dbReference>
<keyword evidence="1" id="KW-0472">Membrane</keyword>
<organism evidence="2 3">
    <name type="scientific">Physocladia obscura</name>
    <dbReference type="NCBI Taxonomy" id="109957"/>
    <lineage>
        <taxon>Eukaryota</taxon>
        <taxon>Fungi</taxon>
        <taxon>Fungi incertae sedis</taxon>
        <taxon>Chytridiomycota</taxon>
        <taxon>Chytridiomycota incertae sedis</taxon>
        <taxon>Chytridiomycetes</taxon>
        <taxon>Chytridiales</taxon>
        <taxon>Chytriomycetaceae</taxon>
        <taxon>Physocladia</taxon>
    </lineage>
</organism>
<dbReference type="AlphaFoldDB" id="A0AAD5SYL4"/>
<evidence type="ECO:0000256" key="1">
    <source>
        <dbReference type="SAM" id="Phobius"/>
    </source>
</evidence>
<dbReference type="PANTHER" id="PTHR32251">
    <property type="entry name" value="3-OXO-5-ALPHA-STEROID 4-DEHYDROGENASE"/>
    <property type="match status" value="1"/>
</dbReference>
<dbReference type="PROSITE" id="PS50244">
    <property type="entry name" value="S5A_REDUCTASE"/>
    <property type="match status" value="1"/>
</dbReference>
<dbReference type="InterPro" id="IPR010721">
    <property type="entry name" value="UstE-like"/>
</dbReference>
<dbReference type="Gene3D" id="1.20.120.1630">
    <property type="match status" value="1"/>
</dbReference>
<keyword evidence="1" id="KW-0812">Transmembrane</keyword>
<feature type="transmembrane region" description="Helical" evidence="1">
    <location>
        <begin position="72"/>
        <end position="91"/>
    </location>
</feature>
<feature type="transmembrane region" description="Helical" evidence="1">
    <location>
        <begin position="145"/>
        <end position="164"/>
    </location>
</feature>
<keyword evidence="1" id="KW-1133">Transmembrane helix</keyword>
<proteinExistence type="predicted"/>
<reference evidence="2" key="1">
    <citation type="submission" date="2020-05" db="EMBL/GenBank/DDBJ databases">
        <title>Phylogenomic resolution of chytrid fungi.</title>
        <authorList>
            <person name="Stajich J.E."/>
            <person name="Amses K."/>
            <person name="Simmons R."/>
            <person name="Seto K."/>
            <person name="Myers J."/>
            <person name="Bonds A."/>
            <person name="Quandt C.A."/>
            <person name="Barry K."/>
            <person name="Liu P."/>
            <person name="Grigoriev I."/>
            <person name="Longcore J.E."/>
            <person name="James T.Y."/>
        </authorList>
    </citation>
    <scope>NUCLEOTIDE SEQUENCE</scope>
    <source>
        <strain evidence="2">JEL0513</strain>
    </source>
</reference>
<dbReference type="Pfam" id="PF06966">
    <property type="entry name" value="DUF1295"/>
    <property type="match status" value="1"/>
</dbReference>
<dbReference type="Proteomes" id="UP001211907">
    <property type="component" value="Unassembled WGS sequence"/>
</dbReference>
<evidence type="ECO:0000313" key="2">
    <source>
        <dbReference type="EMBL" id="KAJ3116988.1"/>
    </source>
</evidence>
<accession>A0AAD5SYL4</accession>
<evidence type="ECO:0000313" key="3">
    <source>
        <dbReference type="Proteomes" id="UP001211907"/>
    </source>
</evidence>
<sequence>MISNAVVWRGFAAAVAANVGINAVGYAYSAYHKTEKFYDLCGSGAFLGSLTAAVVATKFHRGVFIGLHPRQLIIGGTLAVWSFRLASFLAARVHRYGDKRFDAIKGHPLKFAVYWAIQIIWVGVVGAPTIATVSADPTSQQPLNLLDFSGLALWVAGFAFEAIADKQKREWQDKQGEDRRKKFIDTGLWAWCRYPNYLGEMTLWVGSYLVSTRAFPASPVAKYAFSASPLFISYLLTRLSGIPIQERQAKVRFAGSAEYADYVAKTNPLLPWPPSRKSFAEKEKKD</sequence>
<dbReference type="GO" id="GO:0016020">
    <property type="term" value="C:membrane"/>
    <property type="evidence" value="ECO:0007669"/>
    <property type="project" value="TreeGrafter"/>
</dbReference>
<keyword evidence="3" id="KW-1185">Reference proteome</keyword>
<protein>
    <recommendedName>
        <fullName evidence="4">Steroid 5-alpha reductase C-terminal domain-containing protein</fullName>
    </recommendedName>
</protein>